<protein>
    <recommendedName>
        <fullName evidence="4">40S ribosomal protein S25</fullName>
    </recommendedName>
</protein>
<name>A0A7S4IU96_9EUKA</name>
<evidence type="ECO:0000256" key="2">
    <source>
        <dbReference type="ARBA" id="ARBA00022980"/>
    </source>
</evidence>
<evidence type="ECO:0000256" key="5">
    <source>
        <dbReference type="SAM" id="MobiDB-lite"/>
    </source>
</evidence>
<dbReference type="InterPro" id="IPR004977">
    <property type="entry name" value="Ribosomal_eS25"/>
</dbReference>
<gene>
    <name evidence="6" type="ORF">VSP0166_LOCUS17170</name>
</gene>
<dbReference type="GO" id="GO:1990904">
    <property type="term" value="C:ribonucleoprotein complex"/>
    <property type="evidence" value="ECO:0007669"/>
    <property type="project" value="UniProtKB-KW"/>
</dbReference>
<dbReference type="PANTHER" id="PTHR12850">
    <property type="entry name" value="40S RIBOSOMAL PROTEIN S25"/>
    <property type="match status" value="1"/>
</dbReference>
<dbReference type="Pfam" id="PF03297">
    <property type="entry name" value="Ribosomal_S25"/>
    <property type="match status" value="1"/>
</dbReference>
<dbReference type="EMBL" id="HBKP01024633">
    <property type="protein sequence ID" value="CAE2239967.1"/>
    <property type="molecule type" value="Transcribed_RNA"/>
</dbReference>
<dbReference type="FunFam" id="3.30.63.20:FF:000001">
    <property type="entry name" value="40S ribosomal protein S25"/>
    <property type="match status" value="1"/>
</dbReference>
<evidence type="ECO:0000256" key="4">
    <source>
        <dbReference type="RuleBase" id="RU366057"/>
    </source>
</evidence>
<comment type="similarity">
    <text evidence="1 4">Belongs to the eukaryotic ribosomal protein eS25 family.</text>
</comment>
<evidence type="ECO:0000256" key="1">
    <source>
        <dbReference type="ARBA" id="ARBA00009106"/>
    </source>
</evidence>
<organism evidence="6">
    <name type="scientific">Vannella robusta</name>
    <dbReference type="NCBI Taxonomy" id="1487602"/>
    <lineage>
        <taxon>Eukaryota</taxon>
        <taxon>Amoebozoa</taxon>
        <taxon>Discosea</taxon>
        <taxon>Flabellinia</taxon>
        <taxon>Vannellidae</taxon>
        <taxon>Vannella</taxon>
    </lineage>
</organism>
<dbReference type="AlphaFoldDB" id="A0A7S4IU96"/>
<keyword evidence="3 4" id="KW-0687">Ribonucleoprotein</keyword>
<evidence type="ECO:0000313" key="6">
    <source>
        <dbReference type="EMBL" id="CAE2239967.1"/>
    </source>
</evidence>
<sequence>MPPKEKKTKAAIAKAAAAGGSGKKKKKWNSGKVKEKSNNAVFFDEATYDKLLSDVPKTRLITVSTIADKLRVNGSLARAAIKDLEAKGKIRKVSTHNSQLLYTSVEKAEEESNE</sequence>
<proteinExistence type="inferred from homology"/>
<accession>A0A7S4IU96</accession>
<feature type="region of interest" description="Disordered" evidence="5">
    <location>
        <begin position="1"/>
        <end position="32"/>
    </location>
</feature>
<dbReference type="Gene3D" id="3.30.63.20">
    <property type="match status" value="1"/>
</dbReference>
<dbReference type="GO" id="GO:0005840">
    <property type="term" value="C:ribosome"/>
    <property type="evidence" value="ECO:0007669"/>
    <property type="project" value="UniProtKB-KW"/>
</dbReference>
<evidence type="ECO:0000256" key="3">
    <source>
        <dbReference type="ARBA" id="ARBA00023274"/>
    </source>
</evidence>
<keyword evidence="2 4" id="KW-0689">Ribosomal protein</keyword>
<reference evidence="6" key="1">
    <citation type="submission" date="2021-01" db="EMBL/GenBank/DDBJ databases">
        <authorList>
            <person name="Corre E."/>
            <person name="Pelletier E."/>
            <person name="Niang G."/>
            <person name="Scheremetjew M."/>
            <person name="Finn R."/>
            <person name="Kale V."/>
            <person name="Holt S."/>
            <person name="Cochrane G."/>
            <person name="Meng A."/>
            <person name="Brown T."/>
            <person name="Cohen L."/>
        </authorList>
    </citation>
    <scope>NUCLEOTIDE SEQUENCE</scope>
    <source>
        <strain evidence="6">DIVA3 518/3/11/1/6</strain>
    </source>
</reference>